<proteinExistence type="predicted"/>
<sequence length="53" mass="6195">MDRFWFLWIWIKAHVWALVKVAYLGGLLLFAIRSLLLGLFMMMLVVTAAYAFS</sequence>
<reference evidence="3" key="1">
    <citation type="journal article" date="2019" name="Int. J. Syst. Evol. Microbiol.">
        <title>The Global Catalogue of Microorganisms (GCM) 10K type strain sequencing project: providing services to taxonomists for standard genome sequencing and annotation.</title>
        <authorList>
            <consortium name="The Broad Institute Genomics Platform"/>
            <consortium name="The Broad Institute Genome Sequencing Center for Infectious Disease"/>
            <person name="Wu L."/>
            <person name="Ma J."/>
        </authorList>
    </citation>
    <scope>NUCLEOTIDE SEQUENCE [LARGE SCALE GENOMIC DNA]</scope>
    <source>
        <strain evidence="3">NBRC 3266</strain>
    </source>
</reference>
<protein>
    <submittedName>
        <fullName evidence="2">Uncharacterized protein</fullName>
    </submittedName>
</protein>
<evidence type="ECO:0000313" key="2">
    <source>
        <dbReference type="EMBL" id="GLQ65241.1"/>
    </source>
</evidence>
<keyword evidence="1" id="KW-0812">Transmembrane</keyword>
<feature type="transmembrane region" description="Helical" evidence="1">
    <location>
        <begin position="27"/>
        <end position="52"/>
    </location>
</feature>
<dbReference type="Proteomes" id="UP001156629">
    <property type="component" value="Unassembled WGS sequence"/>
</dbReference>
<keyword evidence="1" id="KW-0472">Membrane</keyword>
<organism evidence="2 3">
    <name type="scientific">Gluconobacter kondonii</name>
    <dbReference type="NCBI Taxonomy" id="941463"/>
    <lineage>
        <taxon>Bacteria</taxon>
        <taxon>Pseudomonadati</taxon>
        <taxon>Pseudomonadota</taxon>
        <taxon>Alphaproteobacteria</taxon>
        <taxon>Acetobacterales</taxon>
        <taxon>Acetobacteraceae</taxon>
        <taxon>Gluconobacter</taxon>
    </lineage>
</organism>
<keyword evidence="1" id="KW-1133">Transmembrane helix</keyword>
<evidence type="ECO:0000256" key="1">
    <source>
        <dbReference type="SAM" id="Phobius"/>
    </source>
</evidence>
<comment type="caution">
    <text evidence="2">The sequence shown here is derived from an EMBL/GenBank/DDBJ whole genome shotgun (WGS) entry which is preliminary data.</text>
</comment>
<keyword evidence="3" id="KW-1185">Reference proteome</keyword>
<dbReference type="EMBL" id="BSNV01000003">
    <property type="protein sequence ID" value="GLQ65241.1"/>
    <property type="molecule type" value="Genomic_DNA"/>
</dbReference>
<accession>A0ABQ5WP78</accession>
<evidence type="ECO:0000313" key="3">
    <source>
        <dbReference type="Proteomes" id="UP001156629"/>
    </source>
</evidence>
<name>A0ABQ5WP78_9PROT</name>
<gene>
    <name evidence="2" type="ORF">GCM10007870_08250</name>
</gene>